<organism evidence="1">
    <name type="scientific">marine sediment metagenome</name>
    <dbReference type="NCBI Taxonomy" id="412755"/>
    <lineage>
        <taxon>unclassified sequences</taxon>
        <taxon>metagenomes</taxon>
        <taxon>ecological metagenomes</taxon>
    </lineage>
</organism>
<name>A0A0F9CNJ2_9ZZZZ</name>
<gene>
    <name evidence="1" type="ORF">LCGC14_2379550</name>
</gene>
<evidence type="ECO:0000313" key="1">
    <source>
        <dbReference type="EMBL" id="KKL27997.1"/>
    </source>
</evidence>
<protein>
    <submittedName>
        <fullName evidence="1">Uncharacterized protein</fullName>
    </submittedName>
</protein>
<proteinExistence type="predicted"/>
<comment type="caution">
    <text evidence="1">The sequence shown here is derived from an EMBL/GenBank/DDBJ whole genome shotgun (WGS) entry which is preliminary data.</text>
</comment>
<dbReference type="AlphaFoldDB" id="A0A0F9CNJ2"/>
<dbReference type="EMBL" id="LAZR01035257">
    <property type="protein sequence ID" value="KKL27997.1"/>
    <property type="molecule type" value="Genomic_DNA"/>
</dbReference>
<sequence>MSWKDTVIKTHNPQILPEINQYQIVLLVKQAEISYKAGAKEERERIQAVVHDYFSLTPKEFNGKYHVSRSVYRGGELLLALKRRGDDDTTR</sequence>
<accession>A0A0F9CNJ2</accession>
<reference evidence="1" key="1">
    <citation type="journal article" date="2015" name="Nature">
        <title>Complex archaea that bridge the gap between prokaryotes and eukaryotes.</title>
        <authorList>
            <person name="Spang A."/>
            <person name="Saw J.H."/>
            <person name="Jorgensen S.L."/>
            <person name="Zaremba-Niedzwiedzka K."/>
            <person name="Martijn J."/>
            <person name="Lind A.E."/>
            <person name="van Eijk R."/>
            <person name="Schleper C."/>
            <person name="Guy L."/>
            <person name="Ettema T.J."/>
        </authorList>
    </citation>
    <scope>NUCLEOTIDE SEQUENCE</scope>
</reference>